<evidence type="ECO:0000313" key="2">
    <source>
        <dbReference type="Proteomes" id="UP000521872"/>
    </source>
</evidence>
<comment type="caution">
    <text evidence="1">The sequence shown here is derived from an EMBL/GenBank/DDBJ whole genome shotgun (WGS) entry which is preliminary data.</text>
</comment>
<keyword evidence="2" id="KW-1185">Reference proteome</keyword>
<name>A0A8H4VSI7_9AGAR</name>
<protein>
    <submittedName>
        <fullName evidence="1">Uncharacterized protein</fullName>
    </submittedName>
</protein>
<evidence type="ECO:0000313" key="1">
    <source>
        <dbReference type="EMBL" id="KAF4620878.1"/>
    </source>
</evidence>
<sequence length="290" mass="32899">MPIYELQIGAMDVVSLLRAYPNLVVCRLDAIHHHEPRLHELDVLAIQPTVLPNLKVLELSLSSQVPFSGRSIPLLSILRQFVTHSLQTLILGGERNWDSASFRQFIEDSGSSLQSLVLEQTTLTDQRFEDCLLVNPSLKKVLRNPPTAPALQHVNPVLSRDTISRLAEWDPESKRFALCPELEDLTFPFLCLSQDDDAPFARMIEARLTLGSQEDSGARPAFKTLQLFDYDRSSSLPLPVAELKLLWTLRERYALDIVFVDLRDDKIKFEDVLDWDVLLDRSDGSRSPGR</sequence>
<dbReference type="Proteomes" id="UP000521872">
    <property type="component" value="Unassembled WGS sequence"/>
</dbReference>
<organism evidence="1 2">
    <name type="scientific">Agrocybe pediades</name>
    <dbReference type="NCBI Taxonomy" id="84607"/>
    <lineage>
        <taxon>Eukaryota</taxon>
        <taxon>Fungi</taxon>
        <taxon>Dikarya</taxon>
        <taxon>Basidiomycota</taxon>
        <taxon>Agaricomycotina</taxon>
        <taxon>Agaricomycetes</taxon>
        <taxon>Agaricomycetidae</taxon>
        <taxon>Agaricales</taxon>
        <taxon>Agaricineae</taxon>
        <taxon>Strophariaceae</taxon>
        <taxon>Agrocybe</taxon>
    </lineage>
</organism>
<gene>
    <name evidence="1" type="ORF">D9613_000066</name>
</gene>
<proteinExistence type="predicted"/>
<dbReference type="AlphaFoldDB" id="A0A8H4VSI7"/>
<accession>A0A8H4VSI7</accession>
<dbReference type="EMBL" id="JAACJL010000015">
    <property type="protein sequence ID" value="KAF4620878.1"/>
    <property type="molecule type" value="Genomic_DNA"/>
</dbReference>
<reference evidence="1 2" key="1">
    <citation type="submission" date="2019-12" db="EMBL/GenBank/DDBJ databases">
        <authorList>
            <person name="Floudas D."/>
            <person name="Bentzer J."/>
            <person name="Ahren D."/>
            <person name="Johansson T."/>
            <person name="Persson P."/>
            <person name="Tunlid A."/>
        </authorList>
    </citation>
    <scope>NUCLEOTIDE SEQUENCE [LARGE SCALE GENOMIC DNA]</scope>
    <source>
        <strain evidence="1 2">CBS 102.39</strain>
    </source>
</reference>